<dbReference type="Proteomes" id="UP001141806">
    <property type="component" value="Unassembled WGS sequence"/>
</dbReference>
<feature type="region of interest" description="Disordered" evidence="1">
    <location>
        <begin position="1"/>
        <end position="30"/>
    </location>
</feature>
<evidence type="ECO:0008006" key="4">
    <source>
        <dbReference type="Google" id="ProtNLM"/>
    </source>
</evidence>
<dbReference type="EMBL" id="JAMYWD010000011">
    <property type="protein sequence ID" value="KAJ4956055.1"/>
    <property type="molecule type" value="Genomic_DNA"/>
</dbReference>
<protein>
    <recommendedName>
        <fullName evidence="4">AN1-type domain-containing protein</fullName>
    </recommendedName>
</protein>
<proteinExistence type="predicted"/>
<evidence type="ECO:0000256" key="1">
    <source>
        <dbReference type="SAM" id="MobiDB-lite"/>
    </source>
</evidence>
<keyword evidence="3" id="KW-1185">Reference proteome</keyword>
<dbReference type="Gene3D" id="4.10.1110.10">
    <property type="entry name" value="AN1-like Zinc finger"/>
    <property type="match status" value="1"/>
</dbReference>
<sequence length="111" mass="12521">MSSPLPSRKTPREPTTTATSAEEYPDGRSQSVTWLQVGLTGFRCWCEDLFCSDHRYSDRQSRLQLRLEDCLSRVATINLEMKLQSPARSENEVPMDGGELETKLQSPAEGK</sequence>
<gene>
    <name evidence="2" type="ORF">NE237_012838</name>
</gene>
<dbReference type="OrthoDB" id="428577at2759"/>
<dbReference type="AlphaFoldDB" id="A0A9Q0GYT4"/>
<dbReference type="InterPro" id="IPR035896">
    <property type="entry name" value="AN1-like_Znf"/>
</dbReference>
<reference evidence="2" key="1">
    <citation type="journal article" date="2023" name="Plant J.">
        <title>The genome of the king protea, Protea cynaroides.</title>
        <authorList>
            <person name="Chang J."/>
            <person name="Duong T.A."/>
            <person name="Schoeman C."/>
            <person name="Ma X."/>
            <person name="Roodt D."/>
            <person name="Barker N."/>
            <person name="Li Z."/>
            <person name="Van de Peer Y."/>
            <person name="Mizrachi E."/>
        </authorList>
    </citation>
    <scope>NUCLEOTIDE SEQUENCE</scope>
    <source>
        <tissue evidence="2">Young leaves</tissue>
    </source>
</reference>
<accession>A0A9Q0GYT4</accession>
<name>A0A9Q0GYT4_9MAGN</name>
<evidence type="ECO:0000313" key="3">
    <source>
        <dbReference type="Proteomes" id="UP001141806"/>
    </source>
</evidence>
<feature type="region of interest" description="Disordered" evidence="1">
    <location>
        <begin position="85"/>
        <end position="111"/>
    </location>
</feature>
<comment type="caution">
    <text evidence="2">The sequence shown here is derived from an EMBL/GenBank/DDBJ whole genome shotgun (WGS) entry which is preliminary data.</text>
</comment>
<organism evidence="2 3">
    <name type="scientific">Protea cynaroides</name>
    <dbReference type="NCBI Taxonomy" id="273540"/>
    <lineage>
        <taxon>Eukaryota</taxon>
        <taxon>Viridiplantae</taxon>
        <taxon>Streptophyta</taxon>
        <taxon>Embryophyta</taxon>
        <taxon>Tracheophyta</taxon>
        <taxon>Spermatophyta</taxon>
        <taxon>Magnoliopsida</taxon>
        <taxon>Proteales</taxon>
        <taxon>Proteaceae</taxon>
        <taxon>Protea</taxon>
    </lineage>
</organism>
<dbReference type="SUPFAM" id="SSF118310">
    <property type="entry name" value="AN1-like Zinc finger"/>
    <property type="match status" value="1"/>
</dbReference>
<evidence type="ECO:0000313" key="2">
    <source>
        <dbReference type="EMBL" id="KAJ4956055.1"/>
    </source>
</evidence>